<sequence length="18" mass="2107">MKSGKPEIRGSQYHLDFN</sequence>
<proteinExistence type="predicted"/>
<reference evidence="1" key="2">
    <citation type="journal article" date="2015" name="Fish Shellfish Immunol.">
        <title>Early steps in the European eel (Anguilla anguilla)-Vibrio vulnificus interaction in the gills: Role of the RtxA13 toxin.</title>
        <authorList>
            <person name="Callol A."/>
            <person name="Pajuelo D."/>
            <person name="Ebbesson L."/>
            <person name="Teles M."/>
            <person name="MacKenzie S."/>
            <person name="Amaro C."/>
        </authorList>
    </citation>
    <scope>NUCLEOTIDE SEQUENCE</scope>
</reference>
<accession>A0A0E9TN93</accession>
<dbReference type="AlphaFoldDB" id="A0A0E9TN93"/>
<protein>
    <submittedName>
        <fullName evidence="1">Uncharacterized protein</fullName>
    </submittedName>
</protein>
<evidence type="ECO:0000313" key="1">
    <source>
        <dbReference type="EMBL" id="JAH55169.1"/>
    </source>
</evidence>
<organism evidence="1">
    <name type="scientific">Anguilla anguilla</name>
    <name type="common">European freshwater eel</name>
    <name type="synonym">Muraena anguilla</name>
    <dbReference type="NCBI Taxonomy" id="7936"/>
    <lineage>
        <taxon>Eukaryota</taxon>
        <taxon>Metazoa</taxon>
        <taxon>Chordata</taxon>
        <taxon>Craniata</taxon>
        <taxon>Vertebrata</taxon>
        <taxon>Euteleostomi</taxon>
        <taxon>Actinopterygii</taxon>
        <taxon>Neopterygii</taxon>
        <taxon>Teleostei</taxon>
        <taxon>Anguilliformes</taxon>
        <taxon>Anguillidae</taxon>
        <taxon>Anguilla</taxon>
    </lineage>
</organism>
<name>A0A0E9TN93_ANGAN</name>
<dbReference type="EMBL" id="GBXM01053408">
    <property type="protein sequence ID" value="JAH55169.1"/>
    <property type="molecule type" value="Transcribed_RNA"/>
</dbReference>
<reference evidence="1" key="1">
    <citation type="submission" date="2014-11" db="EMBL/GenBank/DDBJ databases">
        <authorList>
            <person name="Amaro Gonzalez C."/>
        </authorList>
    </citation>
    <scope>NUCLEOTIDE SEQUENCE</scope>
</reference>